<dbReference type="EMBL" id="BAABKE010000004">
    <property type="protein sequence ID" value="GAA5099480.1"/>
    <property type="molecule type" value="Genomic_DNA"/>
</dbReference>
<gene>
    <name evidence="3" type="ORF">GCM10023338_13030</name>
</gene>
<dbReference type="RefSeq" id="WP_245831155.1">
    <property type="nucleotide sequence ID" value="NZ_BAABKE010000004.1"/>
</dbReference>
<keyword evidence="4" id="KW-1185">Reference proteome</keyword>
<dbReference type="PANTHER" id="PTHR37483:SF1">
    <property type="entry name" value="UPF0125 PROTEIN RATB"/>
    <property type="match status" value="1"/>
</dbReference>
<evidence type="ECO:0000256" key="1">
    <source>
        <dbReference type="ARBA" id="ARBA00010645"/>
    </source>
</evidence>
<evidence type="ECO:0000313" key="4">
    <source>
        <dbReference type="Proteomes" id="UP001500631"/>
    </source>
</evidence>
<dbReference type="InterPro" id="IPR016155">
    <property type="entry name" value="Mopterin_synth/thiamin_S_b"/>
</dbReference>
<dbReference type="Pfam" id="PF03658">
    <property type="entry name" value="Ub-RnfH"/>
    <property type="match status" value="1"/>
</dbReference>
<comment type="caution">
    <text evidence="3">The sequence shown here is derived from an EMBL/GenBank/DDBJ whole genome shotgun (WGS) entry which is preliminary data.</text>
</comment>
<name>A0ABP9MSE3_9GAMM</name>
<organism evidence="3 4">
    <name type="scientific">Wohlfahrtiimonas larvae</name>
    <dbReference type="NCBI Taxonomy" id="1157986"/>
    <lineage>
        <taxon>Bacteria</taxon>
        <taxon>Pseudomonadati</taxon>
        <taxon>Pseudomonadota</taxon>
        <taxon>Gammaproteobacteria</taxon>
        <taxon>Cardiobacteriales</taxon>
        <taxon>Ignatzschineriaceae</taxon>
        <taxon>Wohlfahrtiimonas</taxon>
    </lineage>
</organism>
<protein>
    <recommendedName>
        <fullName evidence="2">UPF0125 protein GCM10023338_13030</fullName>
    </recommendedName>
</protein>
<evidence type="ECO:0000313" key="3">
    <source>
        <dbReference type="EMBL" id="GAA5099480.1"/>
    </source>
</evidence>
<dbReference type="HAMAP" id="MF_00460">
    <property type="entry name" value="UPF0125_RnfH"/>
    <property type="match status" value="1"/>
</dbReference>
<sequence length="97" mass="11356">MIKVEYVLALPDEQLQEYQMIKEGSALQDALPNFLLDEKAKAMIETPIYGVFNQSVELDYILQEGDRIEVYRPLQIDPKTARMIRAERKRKQLNSKK</sequence>
<comment type="similarity">
    <text evidence="1 2">Belongs to the UPF0125 (RnfH) family.</text>
</comment>
<dbReference type="SUPFAM" id="SSF54285">
    <property type="entry name" value="MoaD/ThiS"/>
    <property type="match status" value="1"/>
</dbReference>
<dbReference type="InterPro" id="IPR005346">
    <property type="entry name" value="RnfH"/>
</dbReference>
<dbReference type="InterPro" id="IPR037021">
    <property type="entry name" value="RnfH_sf"/>
</dbReference>
<reference evidence="4" key="1">
    <citation type="journal article" date="2019" name="Int. J. Syst. Evol. Microbiol.">
        <title>The Global Catalogue of Microorganisms (GCM) 10K type strain sequencing project: providing services to taxonomists for standard genome sequencing and annotation.</title>
        <authorList>
            <consortium name="The Broad Institute Genomics Platform"/>
            <consortium name="The Broad Institute Genome Sequencing Center for Infectious Disease"/>
            <person name="Wu L."/>
            <person name="Ma J."/>
        </authorList>
    </citation>
    <scope>NUCLEOTIDE SEQUENCE [LARGE SCALE GENOMIC DNA]</scope>
    <source>
        <strain evidence="4">JCM 18424</strain>
    </source>
</reference>
<dbReference type="PANTHER" id="PTHR37483">
    <property type="entry name" value="UPF0125 PROTEIN RATB"/>
    <property type="match status" value="1"/>
</dbReference>
<evidence type="ECO:0000256" key="2">
    <source>
        <dbReference type="HAMAP-Rule" id="MF_00460"/>
    </source>
</evidence>
<dbReference type="Gene3D" id="3.10.20.280">
    <property type="entry name" value="RnfH-like"/>
    <property type="match status" value="1"/>
</dbReference>
<proteinExistence type="inferred from homology"/>
<accession>A0ABP9MSE3</accession>
<dbReference type="Proteomes" id="UP001500631">
    <property type="component" value="Unassembled WGS sequence"/>
</dbReference>